<organism evidence="2">
    <name type="scientific">Arabidopsis thaliana</name>
    <name type="common">Mouse-ear cress</name>
    <dbReference type="NCBI Taxonomy" id="3702"/>
    <lineage>
        <taxon>Eukaryota</taxon>
        <taxon>Viridiplantae</taxon>
        <taxon>Streptophyta</taxon>
        <taxon>Embryophyta</taxon>
        <taxon>Tracheophyta</taxon>
        <taxon>Spermatophyta</taxon>
        <taxon>Magnoliopsida</taxon>
        <taxon>eudicotyledons</taxon>
        <taxon>Gunneridae</taxon>
        <taxon>Pentapetalae</taxon>
        <taxon>rosids</taxon>
        <taxon>malvids</taxon>
        <taxon>Brassicales</taxon>
        <taxon>Brassicaceae</taxon>
        <taxon>Camelineae</taxon>
        <taxon>Arabidopsis</taxon>
    </lineage>
</organism>
<proteinExistence type="evidence at transcript level"/>
<accession>A0MDX2</accession>
<dbReference type="AlphaFoldDB" id="A0MDX2"/>
<name>A0MDX2_ARATH</name>
<dbReference type="EMBL" id="DQ652738">
    <property type="protein sequence ID" value="ABK28355.1"/>
    <property type="molecule type" value="mRNA"/>
</dbReference>
<evidence type="ECO:0000256" key="1">
    <source>
        <dbReference type="SAM" id="MobiDB-lite"/>
    </source>
</evidence>
<sequence length="66" mass="7539">MCYLRLPTPDSSRQQVLHIGGSWPKSENSKSDSKSNRRRLPQVRCNLSRVFCISFVKCIFDSHALG</sequence>
<feature type="region of interest" description="Disordered" evidence="1">
    <location>
        <begin position="1"/>
        <end position="39"/>
    </location>
</feature>
<feature type="non-terminal residue" evidence="2">
    <location>
        <position position="66"/>
    </location>
</feature>
<reference evidence="2" key="1">
    <citation type="submission" date="2006-05" db="EMBL/GenBank/DDBJ databases">
        <title>Simultaneous high-throughput recombinational cloning of open reading frames in closed and open configurations.</title>
        <authorList>
            <person name="Underwood B.A."/>
            <person name="Vanderhaeghen R."/>
            <person name="Whitford R."/>
            <person name="Town C.D."/>
            <person name="Hilson P."/>
        </authorList>
    </citation>
    <scope>NUCLEOTIDE SEQUENCE</scope>
</reference>
<evidence type="ECO:0000313" key="2">
    <source>
        <dbReference type="EMBL" id="ABK28355.1"/>
    </source>
</evidence>
<protein>
    <submittedName>
        <fullName evidence="2">Uncharacterized protein</fullName>
    </submittedName>
</protein>